<sequence>MKTEHDSRNPLSSSTREALRAQSSKRKARTEKTLSLEGLMNLPNNVIDLSSPKQKRTTRGGEAKNRGLLLSGSQISSKSIDLESSLEPPATCTPHECLVIIDPGLKHAEENLPSPDAEAPGVPGSSNLTLVENFDTTPLFGGDSHPKSAVDVSQSTSKQIDAPMPTLVTLATSLP</sequence>
<accession>A0AAU9M8M9</accession>
<feature type="region of interest" description="Disordered" evidence="1">
    <location>
        <begin position="1"/>
        <end position="70"/>
    </location>
</feature>
<evidence type="ECO:0000256" key="1">
    <source>
        <dbReference type="SAM" id="MobiDB-lite"/>
    </source>
</evidence>
<dbReference type="AlphaFoldDB" id="A0AAU9M8M9"/>
<evidence type="ECO:0000313" key="2">
    <source>
        <dbReference type="EMBL" id="CAH1420978.1"/>
    </source>
</evidence>
<keyword evidence="3" id="KW-1185">Reference proteome</keyword>
<dbReference type="EMBL" id="CAKMRJ010001112">
    <property type="protein sequence ID" value="CAH1420978.1"/>
    <property type="molecule type" value="Genomic_DNA"/>
</dbReference>
<name>A0AAU9M8M9_9ASTR</name>
<reference evidence="2 3" key="1">
    <citation type="submission" date="2022-01" db="EMBL/GenBank/DDBJ databases">
        <authorList>
            <person name="Xiong W."/>
            <person name="Schranz E."/>
        </authorList>
    </citation>
    <scope>NUCLEOTIDE SEQUENCE [LARGE SCALE GENOMIC DNA]</scope>
</reference>
<comment type="caution">
    <text evidence="2">The sequence shown here is derived from an EMBL/GenBank/DDBJ whole genome shotgun (WGS) entry which is preliminary data.</text>
</comment>
<gene>
    <name evidence="2" type="ORF">LVIROSA_LOCUS8403</name>
</gene>
<proteinExistence type="predicted"/>
<protein>
    <submittedName>
        <fullName evidence="2">Uncharacterized protein</fullName>
    </submittedName>
</protein>
<evidence type="ECO:0000313" key="3">
    <source>
        <dbReference type="Proteomes" id="UP001157418"/>
    </source>
</evidence>
<feature type="region of interest" description="Disordered" evidence="1">
    <location>
        <begin position="135"/>
        <end position="158"/>
    </location>
</feature>
<dbReference type="Proteomes" id="UP001157418">
    <property type="component" value="Unassembled WGS sequence"/>
</dbReference>
<feature type="compositionally biased region" description="Polar residues" evidence="1">
    <location>
        <begin position="42"/>
        <end position="52"/>
    </location>
</feature>
<organism evidence="2 3">
    <name type="scientific">Lactuca virosa</name>
    <dbReference type="NCBI Taxonomy" id="75947"/>
    <lineage>
        <taxon>Eukaryota</taxon>
        <taxon>Viridiplantae</taxon>
        <taxon>Streptophyta</taxon>
        <taxon>Embryophyta</taxon>
        <taxon>Tracheophyta</taxon>
        <taxon>Spermatophyta</taxon>
        <taxon>Magnoliopsida</taxon>
        <taxon>eudicotyledons</taxon>
        <taxon>Gunneridae</taxon>
        <taxon>Pentapetalae</taxon>
        <taxon>asterids</taxon>
        <taxon>campanulids</taxon>
        <taxon>Asterales</taxon>
        <taxon>Asteraceae</taxon>
        <taxon>Cichorioideae</taxon>
        <taxon>Cichorieae</taxon>
        <taxon>Lactucinae</taxon>
        <taxon>Lactuca</taxon>
    </lineage>
</organism>